<accession>A0ABD2ANW3</accession>
<proteinExistence type="predicted"/>
<comment type="caution">
    <text evidence="1">The sequence shown here is derived from an EMBL/GenBank/DDBJ whole genome shotgun (WGS) entry which is preliminary data.</text>
</comment>
<organism evidence="1 2">
    <name type="scientific">Vespula maculifrons</name>
    <name type="common">Eastern yellow jacket</name>
    <name type="synonym">Wasp</name>
    <dbReference type="NCBI Taxonomy" id="7453"/>
    <lineage>
        <taxon>Eukaryota</taxon>
        <taxon>Metazoa</taxon>
        <taxon>Ecdysozoa</taxon>
        <taxon>Arthropoda</taxon>
        <taxon>Hexapoda</taxon>
        <taxon>Insecta</taxon>
        <taxon>Pterygota</taxon>
        <taxon>Neoptera</taxon>
        <taxon>Endopterygota</taxon>
        <taxon>Hymenoptera</taxon>
        <taxon>Apocrita</taxon>
        <taxon>Aculeata</taxon>
        <taxon>Vespoidea</taxon>
        <taxon>Vespidae</taxon>
        <taxon>Vespinae</taxon>
        <taxon>Vespula</taxon>
    </lineage>
</organism>
<sequence>MNFNVILNNYVHRAADVDKNMLINDRTLIFNKAFFVNNENLISQSYNNLLKRKKNMHYAS</sequence>
<dbReference type="AlphaFoldDB" id="A0ABD2ANW3"/>
<keyword evidence="2" id="KW-1185">Reference proteome</keyword>
<protein>
    <submittedName>
        <fullName evidence="1">Uncharacterized protein</fullName>
    </submittedName>
</protein>
<evidence type="ECO:0000313" key="1">
    <source>
        <dbReference type="EMBL" id="KAL2721325.1"/>
    </source>
</evidence>
<name>A0ABD2ANW3_VESMC</name>
<dbReference type="EMBL" id="JAYRBN010000116">
    <property type="protein sequence ID" value="KAL2721325.1"/>
    <property type="molecule type" value="Genomic_DNA"/>
</dbReference>
<evidence type="ECO:0000313" key="2">
    <source>
        <dbReference type="Proteomes" id="UP001607303"/>
    </source>
</evidence>
<reference evidence="1 2" key="1">
    <citation type="journal article" date="2024" name="Ann. Entomol. Soc. Am.">
        <title>Genomic analyses of the southern and eastern yellowjacket wasps (Hymenoptera: Vespidae) reveal evolutionary signatures of social life.</title>
        <authorList>
            <person name="Catto M.A."/>
            <person name="Caine P.B."/>
            <person name="Orr S.E."/>
            <person name="Hunt B.G."/>
            <person name="Goodisman M.A.D."/>
        </authorList>
    </citation>
    <scope>NUCLEOTIDE SEQUENCE [LARGE SCALE GENOMIC DNA]</scope>
    <source>
        <strain evidence="1">232</strain>
        <tissue evidence="1">Head and thorax</tissue>
    </source>
</reference>
<gene>
    <name evidence="1" type="ORF">V1477_020145</name>
</gene>
<dbReference type="Proteomes" id="UP001607303">
    <property type="component" value="Unassembled WGS sequence"/>
</dbReference>